<evidence type="ECO:0000256" key="2">
    <source>
        <dbReference type="SAM" id="Phobius"/>
    </source>
</evidence>
<accession>A0A2D0XNH8</accession>
<organism evidence="3">
    <name type="scientific">Faba bean necrotic yellows virus</name>
    <dbReference type="NCBI Taxonomy" id="59817"/>
    <lineage>
        <taxon>Viruses</taxon>
        <taxon>Monodnaviria</taxon>
        <taxon>Shotokuvirae</taxon>
        <taxon>Cressdnaviricota</taxon>
        <taxon>Arfiviricetes</taxon>
        <taxon>Mulpavirales</taxon>
        <taxon>Nanoviridae</taxon>
        <taxon>Nanovirus</taxon>
        <taxon>Nanovirus necroflaviviciae</taxon>
    </lineage>
</organism>
<reference evidence="3" key="1">
    <citation type="submission" date="2016-06" db="EMBL/GenBank/DDBJ databases">
        <title>Faba bean necrotic yellows virus genomes circulating in Tunisia.</title>
        <authorList>
            <person name="Kumari S."/>
            <person name="Najar A."/>
            <person name="Timoumi S."/>
            <person name="Kraberger S."/>
            <person name="Stainton D."/>
            <person name="Martin D."/>
            <person name="Varsani A."/>
        </authorList>
    </citation>
    <scope>NUCLEOTIDE SEQUENCE</scope>
    <source>
        <strain evidence="3">TuF4</strain>
    </source>
</reference>
<name>A0A2D0XNH8_9VIRU</name>
<dbReference type="EMBL" id="KX431398">
    <property type="protein sequence ID" value="ASL05594.1"/>
    <property type="molecule type" value="Genomic_DNA"/>
</dbReference>
<feature type="compositionally biased region" description="Basic and acidic residues" evidence="1">
    <location>
        <begin position="92"/>
        <end position="103"/>
    </location>
</feature>
<feature type="region of interest" description="Disordered" evidence="1">
    <location>
        <begin position="86"/>
        <end position="120"/>
    </location>
</feature>
<feature type="transmembrane region" description="Helical" evidence="2">
    <location>
        <begin position="30"/>
        <end position="57"/>
    </location>
</feature>
<keyword evidence="2" id="KW-0812">Transmembrane</keyword>
<protein>
    <submittedName>
        <fullName evidence="3">Movement protein</fullName>
    </submittedName>
</protein>
<evidence type="ECO:0000313" key="3">
    <source>
        <dbReference type="EMBL" id="ASL05594.1"/>
    </source>
</evidence>
<evidence type="ECO:0000256" key="1">
    <source>
        <dbReference type="SAM" id="MobiDB-lite"/>
    </source>
</evidence>
<keyword evidence="2" id="KW-0472">Membrane</keyword>
<feature type="compositionally biased region" description="Polar residues" evidence="1">
    <location>
        <begin position="104"/>
        <end position="120"/>
    </location>
</feature>
<sequence>MLFESSMADSGYYSGYQDDVDVDEQKRHQALYLIGIILLITVCIIVLWVCIMLACYVPGFLKKTLEAWLNSSSLMKRRVASTLTRTPFEATGPERERNWDARRQSVNTNPVNQPNTGSVF</sequence>
<keyword evidence="2" id="KW-1133">Transmembrane helix</keyword>
<proteinExistence type="predicted"/>